<protein>
    <recommendedName>
        <fullName evidence="5">HTH TFE/IIEalpha-type domain-containing protein</fullName>
    </recommendedName>
</protein>
<evidence type="ECO:0000313" key="6">
    <source>
        <dbReference type="EMBL" id="KIO17625.1"/>
    </source>
</evidence>
<dbReference type="PROSITE" id="PS51344">
    <property type="entry name" value="HTH_TFE_IIE"/>
    <property type="match status" value="1"/>
</dbReference>
<dbReference type="OrthoDB" id="361102at2759"/>
<dbReference type="InterPro" id="IPR039997">
    <property type="entry name" value="TFE"/>
</dbReference>
<keyword evidence="2" id="KW-0805">Transcription regulation</keyword>
<proteinExistence type="inferred from homology"/>
<evidence type="ECO:0000256" key="1">
    <source>
        <dbReference type="ARBA" id="ARBA00008947"/>
    </source>
</evidence>
<dbReference type="Gene3D" id="3.30.40.10">
    <property type="entry name" value="Zinc/RING finger domain, C3HC4 (zinc finger)"/>
    <property type="match status" value="1"/>
</dbReference>
<reference evidence="6 7" key="1">
    <citation type="submission" date="2014-04" db="EMBL/GenBank/DDBJ databases">
        <authorList>
            <consortium name="DOE Joint Genome Institute"/>
            <person name="Kuo A."/>
            <person name="Girlanda M."/>
            <person name="Perotto S."/>
            <person name="Kohler A."/>
            <person name="Nagy L.G."/>
            <person name="Floudas D."/>
            <person name="Copeland A."/>
            <person name="Barry K.W."/>
            <person name="Cichocki N."/>
            <person name="Veneault-Fourrey C."/>
            <person name="LaButti K."/>
            <person name="Lindquist E.A."/>
            <person name="Lipzen A."/>
            <person name="Lundell T."/>
            <person name="Morin E."/>
            <person name="Murat C."/>
            <person name="Sun H."/>
            <person name="Tunlid A."/>
            <person name="Henrissat B."/>
            <person name="Grigoriev I.V."/>
            <person name="Hibbett D.S."/>
            <person name="Martin F."/>
            <person name="Nordberg H.P."/>
            <person name="Cantor M.N."/>
            <person name="Hua S.X."/>
        </authorList>
    </citation>
    <scope>NUCLEOTIDE SEQUENCE [LARGE SCALE GENOMIC DNA]</scope>
    <source>
        <strain evidence="6 7">MUT 4182</strain>
    </source>
</reference>
<name>A0A0C3PSD9_9AGAM</name>
<dbReference type="AlphaFoldDB" id="A0A0C3PSD9"/>
<dbReference type="PANTHER" id="PTHR13097">
    <property type="entry name" value="TRANSCRIPTION INITIATION FACTOR IIE, ALPHA SUBUNIT"/>
    <property type="match status" value="1"/>
</dbReference>
<dbReference type="SUPFAM" id="SSF57783">
    <property type="entry name" value="Zinc beta-ribbon"/>
    <property type="match status" value="1"/>
</dbReference>
<reference evidence="7" key="2">
    <citation type="submission" date="2015-01" db="EMBL/GenBank/DDBJ databases">
        <title>Evolutionary Origins and Diversification of the Mycorrhizal Mutualists.</title>
        <authorList>
            <consortium name="DOE Joint Genome Institute"/>
            <consortium name="Mycorrhizal Genomics Consortium"/>
            <person name="Kohler A."/>
            <person name="Kuo A."/>
            <person name="Nagy L.G."/>
            <person name="Floudas D."/>
            <person name="Copeland A."/>
            <person name="Barry K.W."/>
            <person name="Cichocki N."/>
            <person name="Veneault-Fourrey C."/>
            <person name="LaButti K."/>
            <person name="Lindquist E.A."/>
            <person name="Lipzen A."/>
            <person name="Lundell T."/>
            <person name="Morin E."/>
            <person name="Murat C."/>
            <person name="Riley R."/>
            <person name="Ohm R."/>
            <person name="Sun H."/>
            <person name="Tunlid A."/>
            <person name="Henrissat B."/>
            <person name="Grigoriev I.V."/>
            <person name="Hibbett D.S."/>
            <person name="Martin F."/>
        </authorList>
    </citation>
    <scope>NUCLEOTIDE SEQUENCE [LARGE SCALE GENOMIC DNA]</scope>
    <source>
        <strain evidence="7">MUT 4182</strain>
    </source>
</reference>
<dbReference type="HOGENOM" id="CLU_035744_0_1_1"/>
<keyword evidence="7" id="KW-1185">Reference proteome</keyword>
<dbReference type="Proteomes" id="UP000054248">
    <property type="component" value="Unassembled WGS sequence"/>
</dbReference>
<dbReference type="GO" id="GO:0006367">
    <property type="term" value="P:transcription initiation at RNA polymerase II promoter"/>
    <property type="evidence" value="ECO:0007669"/>
    <property type="project" value="InterPro"/>
</dbReference>
<dbReference type="SMART" id="SM00531">
    <property type="entry name" value="TFIIE"/>
    <property type="match status" value="1"/>
</dbReference>
<sequence length="484" mass="54096">MARHAAEDERHRTMRNLIMFVGRAFYDTRFVVVLDQLARHEVLRDDELASRVGLSNKDLTKLTTRLITDGLVTVYRQNTSRTGETMGRITQKGFYYVDHSRFCNIVKWRIAAMRRMIDDTLRNELAQQGFRCPQCGKTFHSLDVMHLARPGGLFCDQCDHELVDNASHEDVKSREDRMLRFNAQTKRVIDLLKGTEEMVMPRVDVLDWIKKNPVIVPNVENPLPLHDGLAIAGSTPGVTQAVETKVVFADDDTPHDAAASGSSNQKFTDLPTWHTHSTITGQITEFGRKNLRPQDAQKTKFESSREAELQRQLEDHKNTIAMYYDDMEAKDRASQAQTPMDLDAKSALPELGLPLRTTASALAVPAGSSMHRTSSSGSLKRKLDMTDYRENDEGTPSKQSRSTSYQSSPPSPQRSRSAASNSSTGSDSISGGFSTAAMLGGNRPGLDDPMVNVNGVPMPLSQVTEAHQDMMTPEEYDRYVELVM</sequence>
<feature type="domain" description="HTH TFE/IIEalpha-type" evidence="5">
    <location>
        <begin position="14"/>
        <end position="107"/>
    </location>
</feature>
<dbReference type="SUPFAM" id="SSF46785">
    <property type="entry name" value="Winged helix' DNA-binding domain"/>
    <property type="match status" value="1"/>
</dbReference>
<keyword evidence="3" id="KW-0804">Transcription</keyword>
<feature type="region of interest" description="Disordered" evidence="4">
    <location>
        <begin position="388"/>
        <end position="446"/>
    </location>
</feature>
<gene>
    <name evidence="6" type="ORF">M407DRAFT_169327</name>
</gene>
<feature type="region of interest" description="Disordered" evidence="4">
    <location>
        <begin position="364"/>
        <end position="383"/>
    </location>
</feature>
<dbReference type="InterPro" id="IPR002853">
    <property type="entry name" value="TFIIE_asu"/>
</dbReference>
<comment type="similarity">
    <text evidence="1">Belongs to the TFIIE alpha subunit family.</text>
</comment>
<dbReference type="InterPro" id="IPR013083">
    <property type="entry name" value="Znf_RING/FYVE/PHD"/>
</dbReference>
<dbReference type="EMBL" id="KN823360">
    <property type="protein sequence ID" value="KIO17625.1"/>
    <property type="molecule type" value="Genomic_DNA"/>
</dbReference>
<dbReference type="InterPro" id="IPR036390">
    <property type="entry name" value="WH_DNA-bd_sf"/>
</dbReference>
<evidence type="ECO:0000256" key="4">
    <source>
        <dbReference type="SAM" id="MobiDB-lite"/>
    </source>
</evidence>
<feature type="compositionally biased region" description="Low complexity" evidence="4">
    <location>
        <begin position="368"/>
        <end position="378"/>
    </location>
</feature>
<evidence type="ECO:0000256" key="3">
    <source>
        <dbReference type="ARBA" id="ARBA00023163"/>
    </source>
</evidence>
<dbReference type="PANTHER" id="PTHR13097:SF7">
    <property type="entry name" value="GENERAL TRANSCRIPTION FACTOR IIE SUBUNIT 1"/>
    <property type="match status" value="1"/>
</dbReference>
<organism evidence="6 7">
    <name type="scientific">Tulasnella calospora MUT 4182</name>
    <dbReference type="NCBI Taxonomy" id="1051891"/>
    <lineage>
        <taxon>Eukaryota</taxon>
        <taxon>Fungi</taxon>
        <taxon>Dikarya</taxon>
        <taxon>Basidiomycota</taxon>
        <taxon>Agaricomycotina</taxon>
        <taxon>Agaricomycetes</taxon>
        <taxon>Cantharellales</taxon>
        <taxon>Tulasnellaceae</taxon>
        <taxon>Tulasnella</taxon>
    </lineage>
</organism>
<evidence type="ECO:0000256" key="2">
    <source>
        <dbReference type="ARBA" id="ARBA00023015"/>
    </source>
</evidence>
<evidence type="ECO:0000313" key="7">
    <source>
        <dbReference type="Proteomes" id="UP000054248"/>
    </source>
</evidence>
<dbReference type="STRING" id="1051891.A0A0C3PSD9"/>
<feature type="compositionally biased region" description="Low complexity" evidence="4">
    <location>
        <begin position="397"/>
        <end position="435"/>
    </location>
</feature>
<dbReference type="InterPro" id="IPR017919">
    <property type="entry name" value="TFIIE/TFIIEa_HTH"/>
</dbReference>
<evidence type="ECO:0000259" key="5">
    <source>
        <dbReference type="PROSITE" id="PS51344"/>
    </source>
</evidence>
<dbReference type="Pfam" id="PF02002">
    <property type="entry name" value="TFIIE_alpha"/>
    <property type="match status" value="1"/>
</dbReference>
<dbReference type="InterPro" id="IPR024550">
    <property type="entry name" value="TFIIEa/SarR/Rpc3_HTH_dom"/>
</dbReference>
<accession>A0A0C3PSD9</accession>
<dbReference type="GO" id="GO:0005673">
    <property type="term" value="C:transcription factor TFIIE complex"/>
    <property type="evidence" value="ECO:0007669"/>
    <property type="project" value="TreeGrafter"/>
</dbReference>